<dbReference type="GeneID" id="116293083"/>
<feature type="transmembrane region" description="Helical" evidence="1">
    <location>
        <begin position="71"/>
        <end position="94"/>
    </location>
</feature>
<evidence type="ECO:0000313" key="2">
    <source>
        <dbReference type="Proteomes" id="UP000515163"/>
    </source>
</evidence>
<feature type="transmembrane region" description="Helical" evidence="1">
    <location>
        <begin position="132"/>
        <end position="153"/>
    </location>
</feature>
<dbReference type="OrthoDB" id="10301584at2759"/>
<organism evidence="2 3">
    <name type="scientific">Actinia tenebrosa</name>
    <name type="common">Australian red waratah sea anemone</name>
    <dbReference type="NCBI Taxonomy" id="6105"/>
    <lineage>
        <taxon>Eukaryota</taxon>
        <taxon>Metazoa</taxon>
        <taxon>Cnidaria</taxon>
        <taxon>Anthozoa</taxon>
        <taxon>Hexacorallia</taxon>
        <taxon>Actiniaria</taxon>
        <taxon>Actiniidae</taxon>
        <taxon>Actinia</taxon>
    </lineage>
</organism>
<feature type="transmembrane region" description="Helical" evidence="1">
    <location>
        <begin position="12"/>
        <end position="34"/>
    </location>
</feature>
<dbReference type="InParanoid" id="A0A6P8HIX9"/>
<accession>A0A6P8HIX9</accession>
<sequence length="224" mass="24989">MPGQIFRTCCCCDLRTGVILIALFSMGIAAINIYTGVGAVLELKHLQPKIDHEEKDQLPIPWKYYDDTINLGWSNIAFFASDLIISVVLLIGALQRHKCLLTTWMVWTLVGLAYHLSVSIFFLSIWKGVPTFGYTMIIDLIIAVYFLLVVYSFKQEIINQERNPRIPLVMTAGQPIQGFSYPPTGVNPYQQAPPPYMYPASNPPPYAQCAPAGAPPANEQKVPL</sequence>
<dbReference type="PANTHER" id="PTHR36694:SF11">
    <property type="entry name" value="LP21121P-RELATED"/>
    <property type="match status" value="1"/>
</dbReference>
<dbReference type="RefSeq" id="XP_031556339.1">
    <property type="nucleotide sequence ID" value="XM_031700479.1"/>
</dbReference>
<keyword evidence="1" id="KW-0472">Membrane</keyword>
<dbReference type="PANTHER" id="PTHR36694">
    <property type="entry name" value="PASIFLORA 1, ISOFORM A-RELATED"/>
    <property type="match status" value="1"/>
</dbReference>
<reference evidence="3" key="1">
    <citation type="submission" date="2025-08" db="UniProtKB">
        <authorList>
            <consortium name="RefSeq"/>
        </authorList>
    </citation>
    <scope>IDENTIFICATION</scope>
    <source>
        <tissue evidence="3">Tentacle</tissue>
    </source>
</reference>
<dbReference type="Proteomes" id="UP000515163">
    <property type="component" value="Unplaced"/>
</dbReference>
<evidence type="ECO:0000313" key="3">
    <source>
        <dbReference type="RefSeq" id="XP_031556339.1"/>
    </source>
</evidence>
<evidence type="ECO:0000256" key="1">
    <source>
        <dbReference type="SAM" id="Phobius"/>
    </source>
</evidence>
<name>A0A6P8HIX9_ACTTE</name>
<keyword evidence="2" id="KW-1185">Reference proteome</keyword>
<protein>
    <submittedName>
        <fullName evidence="3">Uncharacterized protein LOC116293083</fullName>
    </submittedName>
</protein>
<proteinExistence type="predicted"/>
<feature type="transmembrane region" description="Helical" evidence="1">
    <location>
        <begin position="106"/>
        <end position="126"/>
    </location>
</feature>
<keyword evidence="1" id="KW-1133">Transmembrane helix</keyword>
<gene>
    <name evidence="3" type="primary">LOC116293083</name>
</gene>
<dbReference type="KEGG" id="aten:116293083"/>
<keyword evidence="1" id="KW-0812">Transmembrane</keyword>
<dbReference type="AlphaFoldDB" id="A0A6P8HIX9"/>